<gene>
    <name evidence="1" type="ORF">L1987_12028</name>
</gene>
<evidence type="ECO:0000313" key="2">
    <source>
        <dbReference type="Proteomes" id="UP001056120"/>
    </source>
</evidence>
<reference evidence="1 2" key="2">
    <citation type="journal article" date="2022" name="Mol. Ecol. Resour.">
        <title>The genomes of chicory, endive, great burdock and yacon provide insights into Asteraceae paleo-polyploidization history and plant inulin production.</title>
        <authorList>
            <person name="Fan W."/>
            <person name="Wang S."/>
            <person name="Wang H."/>
            <person name="Wang A."/>
            <person name="Jiang F."/>
            <person name="Liu H."/>
            <person name="Zhao H."/>
            <person name="Xu D."/>
            <person name="Zhang Y."/>
        </authorList>
    </citation>
    <scope>NUCLEOTIDE SEQUENCE [LARGE SCALE GENOMIC DNA]</scope>
    <source>
        <strain evidence="2">cv. Yunnan</strain>
        <tissue evidence="1">Leaves</tissue>
    </source>
</reference>
<evidence type="ECO:0000313" key="1">
    <source>
        <dbReference type="EMBL" id="KAI3818225.1"/>
    </source>
</evidence>
<name>A0ACB9JF95_9ASTR</name>
<organism evidence="1 2">
    <name type="scientific">Smallanthus sonchifolius</name>
    <dbReference type="NCBI Taxonomy" id="185202"/>
    <lineage>
        <taxon>Eukaryota</taxon>
        <taxon>Viridiplantae</taxon>
        <taxon>Streptophyta</taxon>
        <taxon>Embryophyta</taxon>
        <taxon>Tracheophyta</taxon>
        <taxon>Spermatophyta</taxon>
        <taxon>Magnoliopsida</taxon>
        <taxon>eudicotyledons</taxon>
        <taxon>Gunneridae</taxon>
        <taxon>Pentapetalae</taxon>
        <taxon>asterids</taxon>
        <taxon>campanulids</taxon>
        <taxon>Asterales</taxon>
        <taxon>Asteraceae</taxon>
        <taxon>Asteroideae</taxon>
        <taxon>Heliantheae alliance</taxon>
        <taxon>Millerieae</taxon>
        <taxon>Smallanthus</taxon>
    </lineage>
</organism>
<dbReference type="Proteomes" id="UP001056120">
    <property type="component" value="Linkage Group LG04"/>
</dbReference>
<dbReference type="EMBL" id="CM042021">
    <property type="protein sequence ID" value="KAI3818225.1"/>
    <property type="molecule type" value="Genomic_DNA"/>
</dbReference>
<proteinExistence type="predicted"/>
<keyword evidence="2" id="KW-1185">Reference proteome</keyword>
<sequence>MVVQNALDKANLTGHIFLRLQLLLSVTMSLCLYVLSEFVIIRSIGWETVVKDIMFCSITLLEFQVFGCPILNMRLAPNQSLVSKSQVAIFCIQRNRHALIGRAIDDHDMRRVLEFLKNDKVVDSVNDCKSGVIGPGFFRFKAKIGFSWNKRRIICDPDTNSLQLFEELKNQM</sequence>
<reference evidence="2" key="1">
    <citation type="journal article" date="2022" name="Mol. Ecol. Resour.">
        <title>The genomes of chicory, endive, great burdock and yacon provide insights into Asteraceae palaeo-polyploidization history and plant inulin production.</title>
        <authorList>
            <person name="Fan W."/>
            <person name="Wang S."/>
            <person name="Wang H."/>
            <person name="Wang A."/>
            <person name="Jiang F."/>
            <person name="Liu H."/>
            <person name="Zhao H."/>
            <person name="Xu D."/>
            <person name="Zhang Y."/>
        </authorList>
    </citation>
    <scope>NUCLEOTIDE SEQUENCE [LARGE SCALE GENOMIC DNA]</scope>
    <source>
        <strain evidence="2">cv. Yunnan</strain>
    </source>
</reference>
<protein>
    <submittedName>
        <fullName evidence="1">Uncharacterized protein</fullName>
    </submittedName>
</protein>
<accession>A0ACB9JF95</accession>
<comment type="caution">
    <text evidence="1">The sequence shown here is derived from an EMBL/GenBank/DDBJ whole genome shotgun (WGS) entry which is preliminary data.</text>
</comment>